<evidence type="ECO:0000313" key="2">
    <source>
        <dbReference type="EMBL" id="KZZ90940.1"/>
    </source>
</evidence>
<dbReference type="InterPro" id="IPR053169">
    <property type="entry name" value="MUG_Protein"/>
</dbReference>
<dbReference type="GO" id="GO:0005975">
    <property type="term" value="P:carbohydrate metabolic process"/>
    <property type="evidence" value="ECO:0007669"/>
    <property type="project" value="InterPro"/>
</dbReference>
<dbReference type="VEuPathDB" id="FungiDB:AAP_03581"/>
<dbReference type="PANTHER" id="PTHR47791">
    <property type="entry name" value="MEIOTICALLY UP-REGULATED GENE 191 PROTEIN"/>
    <property type="match status" value="1"/>
</dbReference>
<accession>A0A166NM55</accession>
<sequence length="393" mass="42949">MRGFTVFTLLAIVGRVIGLPLNQTNPTSYHANAICTAEYLLQLFDPATGLWHGDFWQSANILSAVADIFALDPSYHAVHGNSIFATAYENAPKSSGYAGFQNKFNDDVGWWAVAFLNIYDLTKDHTYLRKSKELVDYMGQSSGTPCGGGIWWTTDRSYVAAISNELYIQAAAGLANRLGSSSEKEKYFRIADQTFDWFFKSGIVSDDWAVSDGLQQTSGGGNITTANGTIANSTANCQPTGATFTYNQGVILGAAAELYTYKSNDKYLDLAGKIADATVREGSRFMHDGILGDNCDTSESCSGDGEEFKGPFVRNLRKLYHQDQKDEWKDFFKTQAKSIWNHDMHKTANGTCQLGLYWAGPYIAPRDAAVAQGIGLDAIIAAWTATEGGIHLL</sequence>
<keyword evidence="1" id="KW-0732">Signal</keyword>
<comment type="caution">
    <text evidence="2">The sequence shown here is derived from an EMBL/GenBank/DDBJ whole genome shotgun (WGS) entry which is preliminary data.</text>
</comment>
<protein>
    <submittedName>
        <fullName evidence="2">Glycoside hydrolase, family 76</fullName>
    </submittedName>
</protein>
<proteinExistence type="predicted"/>
<dbReference type="OrthoDB" id="9984024at2759"/>
<dbReference type="SUPFAM" id="SSF48208">
    <property type="entry name" value="Six-hairpin glycosidases"/>
    <property type="match status" value="1"/>
</dbReference>
<keyword evidence="2" id="KW-0378">Hydrolase</keyword>
<dbReference type="Pfam" id="PF03663">
    <property type="entry name" value="Glyco_hydro_76"/>
    <property type="match status" value="1"/>
</dbReference>
<dbReference type="AlphaFoldDB" id="A0A166NM55"/>
<dbReference type="Proteomes" id="UP000242877">
    <property type="component" value="Unassembled WGS sequence"/>
</dbReference>
<feature type="signal peptide" evidence="1">
    <location>
        <begin position="1"/>
        <end position="18"/>
    </location>
</feature>
<dbReference type="InterPro" id="IPR005198">
    <property type="entry name" value="Glyco_hydro_76"/>
</dbReference>
<dbReference type="PANTHER" id="PTHR47791:SF1">
    <property type="entry name" value="ENDO MANNANASE, GH76 FAMILY (EUROFUNG)"/>
    <property type="match status" value="1"/>
</dbReference>
<dbReference type="InterPro" id="IPR008928">
    <property type="entry name" value="6-hairpin_glycosidase_sf"/>
</dbReference>
<organism evidence="2 3">
    <name type="scientific">Ascosphaera apis ARSEF 7405</name>
    <dbReference type="NCBI Taxonomy" id="392613"/>
    <lineage>
        <taxon>Eukaryota</taxon>
        <taxon>Fungi</taxon>
        <taxon>Dikarya</taxon>
        <taxon>Ascomycota</taxon>
        <taxon>Pezizomycotina</taxon>
        <taxon>Eurotiomycetes</taxon>
        <taxon>Eurotiomycetidae</taxon>
        <taxon>Onygenales</taxon>
        <taxon>Ascosphaeraceae</taxon>
        <taxon>Ascosphaera</taxon>
    </lineage>
</organism>
<reference evidence="2 3" key="1">
    <citation type="journal article" date="2016" name="Genome Biol. Evol.">
        <title>Divergent and convergent evolution of fungal pathogenicity.</title>
        <authorList>
            <person name="Shang Y."/>
            <person name="Xiao G."/>
            <person name="Zheng P."/>
            <person name="Cen K."/>
            <person name="Zhan S."/>
            <person name="Wang C."/>
        </authorList>
    </citation>
    <scope>NUCLEOTIDE SEQUENCE [LARGE SCALE GENOMIC DNA]</scope>
    <source>
        <strain evidence="2 3">ARSEF 7405</strain>
    </source>
</reference>
<evidence type="ECO:0000256" key="1">
    <source>
        <dbReference type="SAM" id="SignalP"/>
    </source>
</evidence>
<dbReference type="Gene3D" id="1.50.10.20">
    <property type="match status" value="1"/>
</dbReference>
<gene>
    <name evidence="2" type="ORF">AAP_03581</name>
</gene>
<name>A0A166NM55_9EURO</name>
<dbReference type="EMBL" id="AZGZ01000015">
    <property type="protein sequence ID" value="KZZ90940.1"/>
    <property type="molecule type" value="Genomic_DNA"/>
</dbReference>
<evidence type="ECO:0000313" key="3">
    <source>
        <dbReference type="Proteomes" id="UP000242877"/>
    </source>
</evidence>
<keyword evidence="3" id="KW-1185">Reference proteome</keyword>
<feature type="chain" id="PRO_5007877841" evidence="1">
    <location>
        <begin position="19"/>
        <end position="393"/>
    </location>
</feature>
<dbReference type="GO" id="GO:0016787">
    <property type="term" value="F:hydrolase activity"/>
    <property type="evidence" value="ECO:0007669"/>
    <property type="project" value="UniProtKB-KW"/>
</dbReference>